<dbReference type="EMBL" id="JAMZEJ010000010">
    <property type="protein sequence ID" value="MCQ8242180.1"/>
    <property type="molecule type" value="Genomic_DNA"/>
</dbReference>
<keyword evidence="4 5" id="KW-0472">Membrane</keyword>
<protein>
    <submittedName>
        <fullName evidence="6">DUF1656 domain-containing protein</fullName>
    </submittedName>
</protein>
<evidence type="ECO:0000256" key="2">
    <source>
        <dbReference type="ARBA" id="ARBA00022692"/>
    </source>
</evidence>
<comment type="caution">
    <text evidence="6">The sequence shown here is derived from an EMBL/GenBank/DDBJ whole genome shotgun (WGS) entry which is preliminary data.</text>
</comment>
<evidence type="ECO:0000256" key="4">
    <source>
        <dbReference type="ARBA" id="ARBA00023136"/>
    </source>
</evidence>
<reference evidence="6 7" key="1">
    <citation type="submission" date="2022-06" db="EMBL/GenBank/DDBJ databases">
        <title>Rhizosaccharibacter gen. nov. sp. nov. KSS12, endophytic bacteria isolated from sugarcane.</title>
        <authorList>
            <person name="Pitiwittayakul N."/>
        </authorList>
    </citation>
    <scope>NUCLEOTIDE SEQUENCE [LARGE SCALE GENOMIC DNA]</scope>
    <source>
        <strain evidence="6 7">KSS12</strain>
    </source>
</reference>
<dbReference type="Proteomes" id="UP001524547">
    <property type="component" value="Unassembled WGS sequence"/>
</dbReference>
<keyword evidence="1" id="KW-1003">Cell membrane</keyword>
<keyword evidence="2 5" id="KW-0812">Transmembrane</keyword>
<proteinExistence type="predicted"/>
<feature type="transmembrane region" description="Helical" evidence="5">
    <location>
        <begin position="12"/>
        <end position="32"/>
    </location>
</feature>
<feature type="transmembrane region" description="Helical" evidence="5">
    <location>
        <begin position="44"/>
        <end position="66"/>
    </location>
</feature>
<accession>A0ABT1W156</accession>
<organism evidence="6 7">
    <name type="scientific">Rhizosaccharibacter radicis</name>
    <dbReference type="NCBI Taxonomy" id="2782605"/>
    <lineage>
        <taxon>Bacteria</taxon>
        <taxon>Pseudomonadati</taxon>
        <taxon>Pseudomonadota</taxon>
        <taxon>Alphaproteobacteria</taxon>
        <taxon>Acetobacterales</taxon>
        <taxon>Acetobacteraceae</taxon>
        <taxon>Rhizosaccharibacter</taxon>
    </lineage>
</organism>
<dbReference type="Pfam" id="PF07869">
    <property type="entry name" value="DUF1656"/>
    <property type="match status" value="1"/>
</dbReference>
<name>A0ABT1W156_9PROT</name>
<dbReference type="RefSeq" id="WP_422920939.1">
    <property type="nucleotide sequence ID" value="NZ_JAMZEJ010000010.1"/>
</dbReference>
<evidence type="ECO:0000256" key="3">
    <source>
        <dbReference type="ARBA" id="ARBA00022989"/>
    </source>
</evidence>
<evidence type="ECO:0000313" key="7">
    <source>
        <dbReference type="Proteomes" id="UP001524547"/>
    </source>
</evidence>
<evidence type="ECO:0000256" key="1">
    <source>
        <dbReference type="ARBA" id="ARBA00022475"/>
    </source>
</evidence>
<evidence type="ECO:0000256" key="5">
    <source>
        <dbReference type="SAM" id="Phobius"/>
    </source>
</evidence>
<gene>
    <name evidence="6" type="ORF">NFI88_15200</name>
</gene>
<evidence type="ECO:0000313" key="6">
    <source>
        <dbReference type="EMBL" id="MCQ8242180.1"/>
    </source>
</evidence>
<dbReference type="InterPro" id="IPR012451">
    <property type="entry name" value="DUF1656"/>
</dbReference>
<keyword evidence="3 5" id="KW-1133">Transmembrane helix</keyword>
<keyword evidence="7" id="KW-1185">Reference proteome</keyword>
<sequence>MIAGYRELVIGGVFVAPFVTYVLAALLVTLALTPVLRRVPIKRVFANPSLARLCLYLQVLAVLLVLF</sequence>